<dbReference type="GeneID" id="8246297"/>
<dbReference type="OrthoDB" id="419167at2759"/>
<name>C1ED44_MICCC</name>
<protein>
    <submittedName>
        <fullName evidence="6">Drug/Metabolite transporter superfamily</fullName>
    </submittedName>
</protein>
<dbReference type="Proteomes" id="UP000002009">
    <property type="component" value="Chromosome 9"/>
</dbReference>
<feature type="transmembrane region" description="Helical" evidence="5">
    <location>
        <begin position="210"/>
        <end position="230"/>
    </location>
</feature>
<dbReference type="Pfam" id="PF04142">
    <property type="entry name" value="Nuc_sug_transp"/>
    <property type="match status" value="1"/>
</dbReference>
<dbReference type="OMA" id="SSCVVMI"/>
<dbReference type="GO" id="GO:0000139">
    <property type="term" value="C:Golgi membrane"/>
    <property type="evidence" value="ECO:0007669"/>
    <property type="project" value="InterPro"/>
</dbReference>
<feature type="non-terminal residue" evidence="6">
    <location>
        <position position="318"/>
    </location>
</feature>
<feature type="non-terminal residue" evidence="6">
    <location>
        <position position="1"/>
    </location>
</feature>
<evidence type="ECO:0000256" key="3">
    <source>
        <dbReference type="ARBA" id="ARBA00022989"/>
    </source>
</evidence>
<gene>
    <name evidence="6" type="ORF">MICPUN_69116</name>
</gene>
<reference evidence="6 7" key="1">
    <citation type="journal article" date="2009" name="Science">
        <title>Green evolution and dynamic adaptations revealed by genomes of the marine picoeukaryotes Micromonas.</title>
        <authorList>
            <person name="Worden A.Z."/>
            <person name="Lee J.H."/>
            <person name="Mock T."/>
            <person name="Rouze P."/>
            <person name="Simmons M.P."/>
            <person name="Aerts A.L."/>
            <person name="Allen A.E."/>
            <person name="Cuvelier M.L."/>
            <person name="Derelle E."/>
            <person name="Everett M.V."/>
            <person name="Foulon E."/>
            <person name="Grimwood J."/>
            <person name="Gundlach H."/>
            <person name="Henrissat B."/>
            <person name="Napoli C."/>
            <person name="McDonald S.M."/>
            <person name="Parker M.S."/>
            <person name="Rombauts S."/>
            <person name="Salamov A."/>
            <person name="Von Dassow P."/>
            <person name="Badger J.H."/>
            <person name="Coutinho P.M."/>
            <person name="Demir E."/>
            <person name="Dubchak I."/>
            <person name="Gentemann C."/>
            <person name="Eikrem W."/>
            <person name="Gready J.E."/>
            <person name="John U."/>
            <person name="Lanier W."/>
            <person name="Lindquist E.A."/>
            <person name="Lucas S."/>
            <person name="Mayer K.F."/>
            <person name="Moreau H."/>
            <person name="Not F."/>
            <person name="Otillar R."/>
            <person name="Panaud O."/>
            <person name="Pangilinan J."/>
            <person name="Paulsen I."/>
            <person name="Piegu B."/>
            <person name="Poliakov A."/>
            <person name="Robbens S."/>
            <person name="Schmutz J."/>
            <person name="Toulza E."/>
            <person name="Wyss T."/>
            <person name="Zelensky A."/>
            <person name="Zhou K."/>
            <person name="Armbrust E.V."/>
            <person name="Bhattacharya D."/>
            <person name="Goodenough U.W."/>
            <person name="Van de Peer Y."/>
            <person name="Grigoriev I.V."/>
        </authorList>
    </citation>
    <scope>NUCLEOTIDE SEQUENCE [LARGE SCALE GENOMIC DNA]</scope>
    <source>
        <strain evidence="7">RCC299 / NOUM17</strain>
    </source>
</reference>
<proteinExistence type="predicted"/>
<feature type="transmembrane region" description="Helical" evidence="5">
    <location>
        <begin position="172"/>
        <end position="189"/>
    </location>
</feature>
<keyword evidence="2 5" id="KW-0812">Transmembrane</keyword>
<evidence type="ECO:0000313" key="6">
    <source>
        <dbReference type="EMBL" id="ACO66017.1"/>
    </source>
</evidence>
<evidence type="ECO:0000256" key="4">
    <source>
        <dbReference type="ARBA" id="ARBA00023136"/>
    </source>
</evidence>
<dbReference type="eggNOG" id="KOG2234">
    <property type="taxonomic scope" value="Eukaryota"/>
</dbReference>
<evidence type="ECO:0000256" key="5">
    <source>
        <dbReference type="SAM" id="Phobius"/>
    </source>
</evidence>
<dbReference type="AlphaFoldDB" id="C1ED44"/>
<organism evidence="6 7">
    <name type="scientific">Micromonas commoda (strain RCC299 / NOUM17 / CCMP2709)</name>
    <name type="common">Picoplanktonic green alga</name>
    <dbReference type="NCBI Taxonomy" id="296587"/>
    <lineage>
        <taxon>Eukaryota</taxon>
        <taxon>Viridiplantae</taxon>
        <taxon>Chlorophyta</taxon>
        <taxon>Mamiellophyceae</taxon>
        <taxon>Mamiellales</taxon>
        <taxon>Mamiellaceae</taxon>
        <taxon>Micromonas</taxon>
    </lineage>
</organism>
<dbReference type="GO" id="GO:0015165">
    <property type="term" value="F:pyrimidine nucleotide-sugar transmembrane transporter activity"/>
    <property type="evidence" value="ECO:0007669"/>
    <property type="project" value="InterPro"/>
</dbReference>
<feature type="transmembrane region" description="Helical" evidence="5">
    <location>
        <begin position="242"/>
        <end position="266"/>
    </location>
</feature>
<dbReference type="InterPro" id="IPR007271">
    <property type="entry name" value="Nuc_sug_transpt"/>
</dbReference>
<feature type="transmembrane region" description="Helical" evidence="5">
    <location>
        <begin position="300"/>
        <end position="317"/>
    </location>
</feature>
<keyword evidence="7" id="KW-1185">Reference proteome</keyword>
<sequence>KSLKIALVCSDCLLVSFQPLLVHLSKSADGTFAFDPISVNLLVECVKCVFAVCFIVYTANQPSPEAKALRSVSRLRRAARENLPLAFPSALHAVNNYLKFAMQLYFSPTTVRMLANLKVLVIAVLLKTITRRRFSVIQWEALALLVLGVTVNQMKLSLGAGGAEDAAMSPMALMYTAMFISFPSFASVFNEVTMKKNFETSVSLQMFFSYFWGAVFNLIGLFGVGVYRSWNGGSEGWMPSVFRGHSIVTCLLVANNAAQGVLSTFFFKFADSVMKKHSSNAATIFTALLSAAMFGHTLRANFVVGGAIVLISMHLFYA</sequence>
<dbReference type="RefSeq" id="XP_002504759.1">
    <property type="nucleotide sequence ID" value="XM_002504713.1"/>
</dbReference>
<dbReference type="EMBL" id="CP001329">
    <property type="protein sequence ID" value="ACO66017.1"/>
    <property type="molecule type" value="Genomic_DNA"/>
</dbReference>
<evidence type="ECO:0000256" key="2">
    <source>
        <dbReference type="ARBA" id="ARBA00022692"/>
    </source>
</evidence>
<keyword evidence="3 5" id="KW-1133">Transmembrane helix</keyword>
<dbReference type="FunCoup" id="C1ED44">
    <property type="interactions" value="548"/>
</dbReference>
<dbReference type="KEGG" id="mis:MICPUN_69116"/>
<dbReference type="PANTHER" id="PTHR10231">
    <property type="entry name" value="NUCLEOTIDE-SUGAR TRANSMEMBRANE TRANSPORTER"/>
    <property type="match status" value="1"/>
</dbReference>
<dbReference type="InParanoid" id="C1ED44"/>
<evidence type="ECO:0000256" key="1">
    <source>
        <dbReference type="ARBA" id="ARBA00004141"/>
    </source>
</evidence>
<keyword evidence="4 5" id="KW-0472">Membrane</keyword>
<comment type="subcellular location">
    <subcellularLocation>
        <location evidence="1">Membrane</location>
        <topology evidence="1">Multi-pass membrane protein</topology>
    </subcellularLocation>
</comment>
<evidence type="ECO:0000313" key="7">
    <source>
        <dbReference type="Proteomes" id="UP000002009"/>
    </source>
</evidence>
<dbReference type="PIRSF" id="PIRSF005799">
    <property type="entry name" value="UDP-gal_transpt"/>
    <property type="match status" value="1"/>
</dbReference>
<accession>C1ED44</accession>